<evidence type="ECO:0000256" key="5">
    <source>
        <dbReference type="ARBA" id="ARBA00023180"/>
    </source>
</evidence>
<comment type="subcellular location">
    <subcellularLocation>
        <location evidence="1">Membrane</location>
    </subcellularLocation>
</comment>
<dbReference type="SMART" id="SM00630">
    <property type="entry name" value="Sema"/>
    <property type="match status" value="1"/>
</dbReference>
<dbReference type="InterPro" id="IPR015943">
    <property type="entry name" value="WD40/YVTN_repeat-like_dom_sf"/>
</dbReference>
<dbReference type="Pfam" id="PF01437">
    <property type="entry name" value="PSI"/>
    <property type="match status" value="1"/>
</dbReference>
<dbReference type="FunFam" id="2.60.40.10:FF:001170">
    <property type="entry name" value="Sema domain, immunoglobulin domain (Ig), short basic domain, secreted, (Semaphorin) 3F"/>
    <property type="match status" value="1"/>
</dbReference>
<dbReference type="AlphaFoldDB" id="A0A3B4FTK4"/>
<keyword evidence="5" id="KW-0325">Glycoprotein</keyword>
<dbReference type="PROSITE" id="PS50835">
    <property type="entry name" value="IG_LIKE"/>
    <property type="match status" value="1"/>
</dbReference>
<proteinExistence type="inferred from homology"/>
<evidence type="ECO:0000256" key="4">
    <source>
        <dbReference type="ARBA" id="ARBA00023157"/>
    </source>
</evidence>
<reference evidence="10" key="1">
    <citation type="submission" date="2023-09" db="UniProtKB">
        <authorList>
            <consortium name="Ensembl"/>
        </authorList>
    </citation>
    <scope>IDENTIFICATION</scope>
</reference>
<feature type="domain" description="Sema" evidence="9">
    <location>
        <begin position="25"/>
        <end position="461"/>
    </location>
</feature>
<feature type="chain" id="PRO_5017299985" evidence="7">
    <location>
        <begin position="21"/>
        <end position="635"/>
    </location>
</feature>
<dbReference type="GO" id="GO:0030335">
    <property type="term" value="P:positive regulation of cell migration"/>
    <property type="evidence" value="ECO:0007669"/>
    <property type="project" value="TreeGrafter"/>
</dbReference>
<dbReference type="GO" id="GO:0045499">
    <property type="term" value="F:chemorepellent activity"/>
    <property type="evidence" value="ECO:0007669"/>
    <property type="project" value="TreeGrafter"/>
</dbReference>
<dbReference type="InterPro" id="IPR027231">
    <property type="entry name" value="Semaphorin"/>
</dbReference>
<comment type="similarity">
    <text evidence="2">Belongs to the semaphorin family.</text>
</comment>
<dbReference type="GO" id="GO:0005886">
    <property type="term" value="C:plasma membrane"/>
    <property type="evidence" value="ECO:0007669"/>
    <property type="project" value="TreeGrafter"/>
</dbReference>
<dbReference type="PROSITE" id="PS51004">
    <property type="entry name" value="SEMA"/>
    <property type="match status" value="1"/>
</dbReference>
<evidence type="ECO:0000256" key="2">
    <source>
        <dbReference type="ARBA" id="ARBA00009492"/>
    </source>
</evidence>
<dbReference type="SMART" id="SM00423">
    <property type="entry name" value="PSI"/>
    <property type="match status" value="1"/>
</dbReference>
<protein>
    <submittedName>
        <fullName evidence="10">Semaphorin-7A-like</fullName>
    </submittedName>
</protein>
<dbReference type="SUPFAM" id="SSF101912">
    <property type="entry name" value="Sema domain"/>
    <property type="match status" value="1"/>
</dbReference>
<name>A0A3B4FTK4_9CICH</name>
<feature type="signal peptide" evidence="7">
    <location>
        <begin position="1"/>
        <end position="20"/>
    </location>
</feature>
<dbReference type="InterPro" id="IPR036352">
    <property type="entry name" value="Semap_dom_sf"/>
</dbReference>
<dbReference type="InterPro" id="IPR002165">
    <property type="entry name" value="Plexin_repeat"/>
</dbReference>
<dbReference type="InterPro" id="IPR007110">
    <property type="entry name" value="Ig-like_dom"/>
</dbReference>
<dbReference type="GO" id="GO:0030215">
    <property type="term" value="F:semaphorin receptor binding"/>
    <property type="evidence" value="ECO:0007669"/>
    <property type="project" value="InterPro"/>
</dbReference>
<dbReference type="GO" id="GO:0043931">
    <property type="term" value="P:ossification involved in bone maturation"/>
    <property type="evidence" value="ECO:0007669"/>
    <property type="project" value="TreeGrafter"/>
</dbReference>
<evidence type="ECO:0000256" key="1">
    <source>
        <dbReference type="ARBA" id="ARBA00004370"/>
    </source>
</evidence>
<dbReference type="GO" id="GO:0007411">
    <property type="term" value="P:axon guidance"/>
    <property type="evidence" value="ECO:0007669"/>
    <property type="project" value="TreeGrafter"/>
</dbReference>
<comment type="caution">
    <text evidence="6">Lacks conserved residue(s) required for the propagation of feature annotation.</text>
</comment>
<evidence type="ECO:0000256" key="3">
    <source>
        <dbReference type="ARBA" id="ARBA00023136"/>
    </source>
</evidence>
<dbReference type="Gene3D" id="3.30.1680.10">
    <property type="entry name" value="ligand-binding face of the semaphorins, domain 2"/>
    <property type="match status" value="1"/>
</dbReference>
<evidence type="ECO:0000259" key="8">
    <source>
        <dbReference type="PROSITE" id="PS50835"/>
    </source>
</evidence>
<sequence length="635" mass="72231">MTLSLGTYLLFLHLCNLAMGNVDPSPRMIFTEKEKAMTRFSLPHDPPVQILLEDQSDTVLAAGQSYLNTYNFQNHKTSHKFMQWEKCNSISSEHDCSYNITLVHRKKDANQLFVCGTDGNERVCCNTDLTVEAPMCLPSENIANLIESIERFNIKEGEPSVFIDSEQSAALYITRSGSDESVGIQKFGKAGVGPKNHDKEQHYVGLVLSKREEDPSQNRVYGLYREKSKDPGLFSEMWLPFVTRVCMADVGGPKNNLQFTWTSQMNARLFCGDRNRKQHFSELVDVSTVDADRWQDTKIYALFRNEWGMSAVCIYTIGDIDKIFTNSPFKGYTKAEMDRPRMCVDDSTKLPVETLKKIEKTSEMEQLVHPVGNSGLLLFNHQSYTHIQIDGSPNRRTSHHTVIFLSLNNGGIHKVLHNKNDTFLIAEFRPFNYTEQISFILHPSSKKLYVNNGSQLVQLDVADCSQYGDTCQDCMLSRDPYCGWDGTQCIRDTKGSWRDAATGDLSICNKHNASNYTGDPVPVPRYSKYFLQCPVSSRHAQYSWQHDENSTACSSGKEQCLYLIDNMDSECKGTYKCISQEMGYSKVLVQYELQVENDAKTQQYKQHWPNKAEGRKTSPVIWVCLMMALIKSLSF</sequence>
<dbReference type="PANTHER" id="PTHR11036">
    <property type="entry name" value="SEMAPHORIN"/>
    <property type="match status" value="1"/>
</dbReference>
<evidence type="ECO:0000256" key="7">
    <source>
        <dbReference type="SAM" id="SignalP"/>
    </source>
</evidence>
<evidence type="ECO:0000313" key="10">
    <source>
        <dbReference type="Ensembl" id="ENSPNYP00000012621.1"/>
    </source>
</evidence>
<dbReference type="Gene3D" id="2.130.10.10">
    <property type="entry name" value="YVTN repeat-like/Quinoprotein amine dehydrogenase"/>
    <property type="match status" value="1"/>
</dbReference>
<keyword evidence="3" id="KW-0472">Membrane</keyword>
<dbReference type="InterPro" id="IPR016201">
    <property type="entry name" value="PSI"/>
</dbReference>
<dbReference type="GO" id="GO:0071526">
    <property type="term" value="P:semaphorin-plexin signaling pathway"/>
    <property type="evidence" value="ECO:0007669"/>
    <property type="project" value="TreeGrafter"/>
</dbReference>
<dbReference type="InterPro" id="IPR013783">
    <property type="entry name" value="Ig-like_fold"/>
</dbReference>
<dbReference type="STRING" id="303518.ENSPNYP00000012621"/>
<evidence type="ECO:0000256" key="6">
    <source>
        <dbReference type="PROSITE-ProRule" id="PRU00352"/>
    </source>
</evidence>
<dbReference type="GO" id="GO:0001755">
    <property type="term" value="P:neural crest cell migration"/>
    <property type="evidence" value="ECO:0007669"/>
    <property type="project" value="TreeGrafter"/>
</dbReference>
<dbReference type="GO" id="GO:0000122">
    <property type="term" value="P:negative regulation of transcription by RNA polymerase II"/>
    <property type="evidence" value="ECO:0007669"/>
    <property type="project" value="TreeGrafter"/>
</dbReference>
<keyword evidence="4" id="KW-1015">Disulfide bond</keyword>
<dbReference type="InterPro" id="IPR001627">
    <property type="entry name" value="Semap_dom"/>
</dbReference>
<dbReference type="SUPFAM" id="SSF103575">
    <property type="entry name" value="Plexin repeat"/>
    <property type="match status" value="1"/>
</dbReference>
<dbReference type="GO" id="GO:0005615">
    <property type="term" value="C:extracellular space"/>
    <property type="evidence" value="ECO:0007669"/>
    <property type="project" value="TreeGrafter"/>
</dbReference>
<organism evidence="10">
    <name type="scientific">Pundamilia nyererei</name>
    <dbReference type="NCBI Taxonomy" id="303518"/>
    <lineage>
        <taxon>Eukaryota</taxon>
        <taxon>Metazoa</taxon>
        <taxon>Chordata</taxon>
        <taxon>Craniata</taxon>
        <taxon>Vertebrata</taxon>
        <taxon>Euteleostomi</taxon>
        <taxon>Actinopterygii</taxon>
        <taxon>Neopterygii</taxon>
        <taxon>Teleostei</taxon>
        <taxon>Neoteleostei</taxon>
        <taxon>Acanthomorphata</taxon>
        <taxon>Ovalentaria</taxon>
        <taxon>Cichlomorphae</taxon>
        <taxon>Cichliformes</taxon>
        <taxon>Cichlidae</taxon>
        <taxon>African cichlids</taxon>
        <taxon>Pseudocrenilabrinae</taxon>
        <taxon>Haplochromini</taxon>
        <taxon>Pundamilia</taxon>
    </lineage>
</organism>
<evidence type="ECO:0000259" key="9">
    <source>
        <dbReference type="PROSITE" id="PS51004"/>
    </source>
</evidence>
<dbReference type="GeneTree" id="ENSGT00940000158358"/>
<keyword evidence="7" id="KW-0732">Signal</keyword>
<feature type="domain" description="Ig-like" evidence="8">
    <location>
        <begin position="518"/>
        <end position="594"/>
    </location>
</feature>
<dbReference type="Ensembl" id="ENSPNYT00000012929.1">
    <property type="protein sequence ID" value="ENSPNYP00000012621.1"/>
    <property type="gene ID" value="ENSPNYG00000009587.1"/>
</dbReference>
<dbReference type="Pfam" id="PF01403">
    <property type="entry name" value="Sema"/>
    <property type="match status" value="1"/>
</dbReference>
<dbReference type="PANTHER" id="PTHR11036:SF144">
    <property type="entry name" value="SEMAPHORIN-7A-LIKE"/>
    <property type="match status" value="1"/>
</dbReference>
<dbReference type="Gene3D" id="2.60.40.10">
    <property type="entry name" value="Immunoglobulins"/>
    <property type="match status" value="1"/>
</dbReference>
<accession>A0A3B4FTK4</accession>